<comment type="function">
    <text evidence="2 10">Forms oxaloacetate, a four-carbon dicarboxylic acid source for the tricarboxylic acid cycle.</text>
</comment>
<dbReference type="AlphaFoldDB" id="A0A2N9L2R7"/>
<keyword evidence="13" id="KW-0670">Pyruvate</keyword>
<evidence type="ECO:0000256" key="10">
    <source>
        <dbReference type="HAMAP-Rule" id="MF_00595"/>
    </source>
</evidence>
<evidence type="ECO:0000256" key="11">
    <source>
        <dbReference type="PROSITE-ProRule" id="PRU10111"/>
    </source>
</evidence>
<reference evidence="14" key="1">
    <citation type="submission" date="2018-02" db="EMBL/GenBank/DDBJ databases">
        <authorList>
            <person name="Hausmann B."/>
        </authorList>
    </citation>
    <scope>NUCLEOTIDE SEQUENCE [LARGE SCALE GENOMIC DNA]</scope>
    <source>
        <strain evidence="14">Peat soil MAG SbA5</strain>
    </source>
</reference>
<feature type="active site" evidence="10 12">
    <location>
        <position position="616"/>
    </location>
</feature>
<dbReference type="EMBL" id="OKRB01000004">
    <property type="protein sequence ID" value="SPE17529.1"/>
    <property type="molecule type" value="Genomic_DNA"/>
</dbReference>
<dbReference type="InterPro" id="IPR022805">
    <property type="entry name" value="PEP_COase_bac/pln-type"/>
</dbReference>
<dbReference type="Proteomes" id="UP000239735">
    <property type="component" value="Unassembled WGS sequence"/>
</dbReference>
<comment type="subunit">
    <text evidence="10">Homotetramer.</text>
</comment>
<evidence type="ECO:0000256" key="12">
    <source>
        <dbReference type="PROSITE-ProRule" id="PRU10112"/>
    </source>
</evidence>
<dbReference type="GO" id="GO:0005829">
    <property type="term" value="C:cytosol"/>
    <property type="evidence" value="ECO:0007669"/>
    <property type="project" value="TreeGrafter"/>
</dbReference>
<dbReference type="HAMAP" id="MF_00595">
    <property type="entry name" value="PEPcase_type1"/>
    <property type="match status" value="1"/>
</dbReference>
<dbReference type="GO" id="GO:0015977">
    <property type="term" value="P:carbon fixation"/>
    <property type="evidence" value="ECO:0007669"/>
    <property type="project" value="UniProtKB-UniRule"/>
</dbReference>
<keyword evidence="7 10" id="KW-0456">Lyase</keyword>
<evidence type="ECO:0000313" key="14">
    <source>
        <dbReference type="Proteomes" id="UP000239735"/>
    </source>
</evidence>
<dbReference type="PANTHER" id="PTHR30523">
    <property type="entry name" value="PHOSPHOENOLPYRUVATE CARBOXYLASE"/>
    <property type="match status" value="1"/>
</dbReference>
<dbReference type="InterPro" id="IPR015813">
    <property type="entry name" value="Pyrv/PenolPyrv_kinase-like_dom"/>
</dbReference>
<evidence type="ECO:0000313" key="13">
    <source>
        <dbReference type="EMBL" id="SPE17529.1"/>
    </source>
</evidence>
<evidence type="ECO:0000256" key="7">
    <source>
        <dbReference type="ARBA" id="ARBA00023239"/>
    </source>
</evidence>
<evidence type="ECO:0000256" key="6">
    <source>
        <dbReference type="ARBA" id="ARBA00022842"/>
    </source>
</evidence>
<dbReference type="InterPro" id="IPR018129">
    <property type="entry name" value="PEP_COase_Lys_AS"/>
</dbReference>
<dbReference type="PRINTS" id="PR00150">
    <property type="entry name" value="PEPCARBXLASE"/>
</dbReference>
<dbReference type="Pfam" id="PF00311">
    <property type="entry name" value="PEPcase"/>
    <property type="match status" value="2"/>
</dbReference>
<comment type="similarity">
    <text evidence="3 10">Belongs to the PEPCase type 1 family.</text>
</comment>
<evidence type="ECO:0000256" key="3">
    <source>
        <dbReference type="ARBA" id="ARBA00008346"/>
    </source>
</evidence>
<gene>
    <name evidence="10 13" type="primary">ppc</name>
    <name evidence="13" type="ORF">SBA5_1010012</name>
</gene>
<dbReference type="GO" id="GO:0006107">
    <property type="term" value="P:oxaloacetate metabolic process"/>
    <property type="evidence" value="ECO:0007669"/>
    <property type="project" value="UniProtKB-UniRule"/>
</dbReference>
<dbReference type="PANTHER" id="PTHR30523:SF6">
    <property type="entry name" value="PHOSPHOENOLPYRUVATE CARBOXYLASE"/>
    <property type="match status" value="1"/>
</dbReference>
<dbReference type="Gene3D" id="1.20.1440.90">
    <property type="entry name" value="Phosphoenolpyruvate/pyruvate domain"/>
    <property type="match status" value="1"/>
</dbReference>
<keyword evidence="6 10" id="KW-0460">Magnesium</keyword>
<protein>
    <recommendedName>
        <fullName evidence="5 10">Phosphoenolpyruvate carboxylase</fullName>
        <shortName evidence="10">PEPC</shortName>
        <shortName evidence="10">PEPCase</shortName>
        <ecNumber evidence="4 10">4.1.1.31</ecNumber>
    </recommendedName>
</protein>
<dbReference type="GO" id="GO:0008964">
    <property type="term" value="F:phosphoenolpyruvate carboxylase activity"/>
    <property type="evidence" value="ECO:0007669"/>
    <property type="project" value="UniProtKB-UniRule"/>
</dbReference>
<keyword evidence="8 10" id="KW-0120">Carbon dioxide fixation</keyword>
<dbReference type="PROSITE" id="PS00781">
    <property type="entry name" value="PEPCASE_1"/>
    <property type="match status" value="1"/>
</dbReference>
<evidence type="ECO:0000256" key="5">
    <source>
        <dbReference type="ARBA" id="ARBA00022419"/>
    </source>
</evidence>
<evidence type="ECO:0000256" key="8">
    <source>
        <dbReference type="ARBA" id="ARBA00023300"/>
    </source>
</evidence>
<dbReference type="PROSITE" id="PS00393">
    <property type="entry name" value="PEPCASE_2"/>
    <property type="match status" value="1"/>
</dbReference>
<comment type="cofactor">
    <cofactor evidence="1 10">
        <name>Mg(2+)</name>
        <dbReference type="ChEBI" id="CHEBI:18420"/>
    </cofactor>
</comment>
<dbReference type="GO" id="GO:0006099">
    <property type="term" value="P:tricarboxylic acid cycle"/>
    <property type="evidence" value="ECO:0007669"/>
    <property type="project" value="InterPro"/>
</dbReference>
<evidence type="ECO:0000256" key="1">
    <source>
        <dbReference type="ARBA" id="ARBA00001946"/>
    </source>
</evidence>
<dbReference type="InterPro" id="IPR021135">
    <property type="entry name" value="PEP_COase"/>
</dbReference>
<sequence length="959" mass="107474">MHNQITMALLWNPESWTQRLAELEAQTGDLKEAPLRRDVRSLGTLLGAVLREQAGEDLFAQVEALRQGTIRRRDADAQGRADEASRHAAAAMGLVHSLPVERAILLTRAFAFYFELINLAETNHRKRRRVALRLSGQAGRQRGSLEGTFSEMRRVGIGPDEALNWLRRVLIVPVFTAHPTEAARRTVMFKRRRIGEFLEALDRIPLPEQDLGRLEELVLAEITSLWQTDEVRSRRPTVFDEIKMGLDYYDVSIFDTLPELYREISAALRAAYGIELEALELPLVLRFGSWIGGDRDGNPFVTPEVTRVALHLARGHLLLYYQRRLDLIIDLLTTSAQQRTVSEALLERLRAYVAQVHTPESQVFGSQYEFEYYRRFVICLKARIERTLAEAGEIHTPGGAALPVTPFTLARSHDKLTQALPAYCSVQDFLDDLDVLRGSLAANNGIRIARTLIDPLILQVRTFGLHLHTLDIRQHARVHAAALREAISDTIAPSLASGLSAETANVLETFRVVSEVKAGCSPESIRQYVISGASTVEDVLAVIRLARLGGIKVEGAGEDPGLDPGLMPVPLFESIEDLRNAPAVCRELFGRADYRKLLESWGNWQEIMLGYSDSNKDGGMLTSTWEIFRAHRDLHVVARESGIKLRIFHGRGGTVGRGGGPTHRSIFAQPIDAFDGQLRITEQGEVLNFKYADEVLAERNLELMIAASLDALARPNARDPEGHFTGVLKPEWEAALDELSAVAYGFYREHILEDAGVLTYFEQSTPVSELENAKIGSRPARRNDSPKLTDLRAIPWVFGWTQSRLLVPAWFGVGYAIDQFFAQPGALELLQTMAQEFPLFIDLLRNVEMALGKADLGTARLYSTLVTDERLRERIYDLFEAEFHRTVRVLLAVTRQKELLETNQVLAHSIKLRNPYVDPMHFIQVDMLRRKRAGENIPDVNRAIAATINGISAGLRNTG</sequence>
<name>A0A2N9L2R7_9BACT</name>
<feature type="active site" evidence="10 11">
    <location>
        <position position="178"/>
    </location>
</feature>
<proteinExistence type="inferred from homology"/>
<evidence type="ECO:0000256" key="2">
    <source>
        <dbReference type="ARBA" id="ARBA00003670"/>
    </source>
</evidence>
<evidence type="ECO:0000256" key="9">
    <source>
        <dbReference type="ARBA" id="ARBA00048995"/>
    </source>
</evidence>
<evidence type="ECO:0000256" key="4">
    <source>
        <dbReference type="ARBA" id="ARBA00012305"/>
    </source>
</evidence>
<organism evidence="13 14">
    <name type="scientific">Candidatus Sulfuritelmatomonas gaucii</name>
    <dbReference type="NCBI Taxonomy" id="2043161"/>
    <lineage>
        <taxon>Bacteria</taxon>
        <taxon>Pseudomonadati</taxon>
        <taxon>Acidobacteriota</taxon>
        <taxon>Terriglobia</taxon>
        <taxon>Terriglobales</taxon>
        <taxon>Acidobacteriaceae</taxon>
        <taxon>Candidatus Sulfuritelmatomonas</taxon>
    </lineage>
</organism>
<comment type="catalytic activity">
    <reaction evidence="9 10">
        <text>oxaloacetate + phosphate = phosphoenolpyruvate + hydrogencarbonate</text>
        <dbReference type="Rhea" id="RHEA:28370"/>
        <dbReference type="ChEBI" id="CHEBI:16452"/>
        <dbReference type="ChEBI" id="CHEBI:17544"/>
        <dbReference type="ChEBI" id="CHEBI:43474"/>
        <dbReference type="ChEBI" id="CHEBI:58702"/>
        <dbReference type="EC" id="4.1.1.31"/>
    </reaction>
</comment>
<accession>A0A2N9L2R7</accession>
<dbReference type="GO" id="GO:0000287">
    <property type="term" value="F:magnesium ion binding"/>
    <property type="evidence" value="ECO:0007669"/>
    <property type="project" value="UniProtKB-UniRule"/>
</dbReference>
<dbReference type="EC" id="4.1.1.31" evidence="4 10"/>
<dbReference type="SUPFAM" id="SSF51621">
    <property type="entry name" value="Phosphoenolpyruvate/pyruvate domain"/>
    <property type="match status" value="1"/>
</dbReference>
<dbReference type="InterPro" id="IPR033129">
    <property type="entry name" value="PEPCASE_His_AS"/>
</dbReference>